<gene>
    <name evidence="7" type="ORF">SISSUDRAFT_1043062</name>
</gene>
<dbReference type="Proteomes" id="UP000076798">
    <property type="component" value="Unassembled WGS sequence"/>
</dbReference>
<accession>A0A166G245</accession>
<feature type="transmembrane region" description="Helical" evidence="5">
    <location>
        <begin position="43"/>
        <end position="63"/>
    </location>
</feature>
<reference evidence="7 8" key="1">
    <citation type="journal article" date="2016" name="Mol. Biol. Evol.">
        <title>Comparative Genomics of Early-Diverging Mushroom-Forming Fungi Provides Insights into the Origins of Lignocellulose Decay Capabilities.</title>
        <authorList>
            <person name="Nagy L.G."/>
            <person name="Riley R."/>
            <person name="Tritt A."/>
            <person name="Adam C."/>
            <person name="Daum C."/>
            <person name="Floudas D."/>
            <person name="Sun H."/>
            <person name="Yadav J.S."/>
            <person name="Pangilinan J."/>
            <person name="Larsson K.H."/>
            <person name="Matsuura K."/>
            <person name="Barry K."/>
            <person name="Labutti K."/>
            <person name="Kuo R."/>
            <person name="Ohm R.A."/>
            <person name="Bhattacharya S.S."/>
            <person name="Shirouzu T."/>
            <person name="Yoshinaga Y."/>
            <person name="Martin F.M."/>
            <person name="Grigoriev I.V."/>
            <person name="Hibbett D.S."/>
        </authorList>
    </citation>
    <scope>NUCLEOTIDE SEQUENCE [LARGE SCALE GENOMIC DNA]</scope>
    <source>
        <strain evidence="7 8">HHB10207 ss-3</strain>
    </source>
</reference>
<dbReference type="InterPro" id="IPR050307">
    <property type="entry name" value="Sterol_Desaturase_Related"/>
</dbReference>
<proteinExistence type="predicted"/>
<dbReference type="STRING" id="1314776.A0A166G245"/>
<evidence type="ECO:0000313" key="8">
    <source>
        <dbReference type="Proteomes" id="UP000076798"/>
    </source>
</evidence>
<name>A0A166G245_9AGAM</name>
<dbReference type="GO" id="GO:0016020">
    <property type="term" value="C:membrane"/>
    <property type="evidence" value="ECO:0007669"/>
    <property type="project" value="UniProtKB-SubCell"/>
</dbReference>
<dbReference type="GO" id="GO:0005506">
    <property type="term" value="F:iron ion binding"/>
    <property type="evidence" value="ECO:0007669"/>
    <property type="project" value="InterPro"/>
</dbReference>
<dbReference type="Pfam" id="PF04116">
    <property type="entry name" value="FA_hydroxylase"/>
    <property type="match status" value="1"/>
</dbReference>
<evidence type="ECO:0000256" key="3">
    <source>
        <dbReference type="ARBA" id="ARBA00022989"/>
    </source>
</evidence>
<dbReference type="PANTHER" id="PTHR11863">
    <property type="entry name" value="STEROL DESATURASE"/>
    <property type="match status" value="1"/>
</dbReference>
<dbReference type="GO" id="GO:0016491">
    <property type="term" value="F:oxidoreductase activity"/>
    <property type="evidence" value="ECO:0007669"/>
    <property type="project" value="InterPro"/>
</dbReference>
<feature type="domain" description="Fatty acid hydroxylase" evidence="6">
    <location>
        <begin position="149"/>
        <end position="285"/>
    </location>
</feature>
<protein>
    <recommendedName>
        <fullName evidence="6">Fatty acid hydroxylase domain-containing protein</fullName>
    </recommendedName>
</protein>
<comment type="subcellular location">
    <subcellularLocation>
        <location evidence="1">Membrane</location>
    </subcellularLocation>
</comment>
<evidence type="ECO:0000256" key="4">
    <source>
        <dbReference type="ARBA" id="ARBA00023136"/>
    </source>
</evidence>
<organism evidence="7 8">
    <name type="scientific">Sistotremastrum suecicum HHB10207 ss-3</name>
    <dbReference type="NCBI Taxonomy" id="1314776"/>
    <lineage>
        <taxon>Eukaryota</taxon>
        <taxon>Fungi</taxon>
        <taxon>Dikarya</taxon>
        <taxon>Basidiomycota</taxon>
        <taxon>Agaricomycotina</taxon>
        <taxon>Agaricomycetes</taxon>
        <taxon>Sistotremastrales</taxon>
        <taxon>Sistotremastraceae</taxon>
        <taxon>Sistotremastrum</taxon>
    </lineage>
</organism>
<keyword evidence="8" id="KW-1185">Reference proteome</keyword>
<keyword evidence="2 5" id="KW-0812">Transmembrane</keyword>
<dbReference type="OrthoDB" id="1658724at2759"/>
<dbReference type="AlphaFoldDB" id="A0A166G245"/>
<dbReference type="GO" id="GO:0008610">
    <property type="term" value="P:lipid biosynthetic process"/>
    <property type="evidence" value="ECO:0007669"/>
    <property type="project" value="InterPro"/>
</dbReference>
<evidence type="ECO:0000256" key="5">
    <source>
        <dbReference type="SAM" id="Phobius"/>
    </source>
</evidence>
<sequence>MALTSVVEGFRHALDASFQNSTELYLKSGVDISSLNFLEQLWATWYIALGNPFIATGVLSFLLHEFMYFGRCVPWWIISKIPSFQKYKIQDEKIPSYDEQWACTVRVLIIHFTIELPLIMLFHPIAEVMGLTTWQLPFPPLKQIALQVAFFFFFEDTYHYFAHQALHTKALYKHIHKIHHKHSAPFGLAAEYAHPLEVIILGIGTIGGPWVYVGATGDLHMIAVYLWISLRLLQVIDAHSGYDFPWSLHNIIPFWGGADFHDYHHMAFINNYSSSFRHWDWLFGTDRSYSLWKAKKDQTSKPNVNSNVLKTS</sequence>
<keyword evidence="4 5" id="KW-0472">Membrane</keyword>
<dbReference type="EMBL" id="KV428023">
    <property type="protein sequence ID" value="KZT41231.1"/>
    <property type="molecule type" value="Genomic_DNA"/>
</dbReference>
<dbReference type="InterPro" id="IPR006694">
    <property type="entry name" value="Fatty_acid_hydroxylase"/>
</dbReference>
<evidence type="ECO:0000259" key="6">
    <source>
        <dbReference type="Pfam" id="PF04116"/>
    </source>
</evidence>
<evidence type="ECO:0000256" key="2">
    <source>
        <dbReference type="ARBA" id="ARBA00022692"/>
    </source>
</evidence>
<evidence type="ECO:0000256" key="1">
    <source>
        <dbReference type="ARBA" id="ARBA00004370"/>
    </source>
</evidence>
<evidence type="ECO:0000313" key="7">
    <source>
        <dbReference type="EMBL" id="KZT41231.1"/>
    </source>
</evidence>
<keyword evidence="3 5" id="KW-1133">Transmembrane helix</keyword>